<evidence type="ECO:0000256" key="3">
    <source>
        <dbReference type="ARBA" id="ARBA00022679"/>
    </source>
</evidence>
<dbReference type="Gene3D" id="3.40.50.11350">
    <property type="match status" value="1"/>
</dbReference>
<evidence type="ECO:0000256" key="2">
    <source>
        <dbReference type="ARBA" id="ARBA00022676"/>
    </source>
</evidence>
<evidence type="ECO:0000256" key="7">
    <source>
        <dbReference type="SAM" id="Phobius"/>
    </source>
</evidence>
<accession>A0ABQ8DBK1</accession>
<dbReference type="PIRSF" id="PIRSF009360">
    <property type="entry name" value="UCP009360"/>
    <property type="match status" value="1"/>
</dbReference>
<dbReference type="InterPro" id="IPR024709">
    <property type="entry name" value="FucosylTrfase_pln"/>
</dbReference>
<gene>
    <name evidence="9" type="ORF">HID58_019013</name>
    <name evidence="8" type="ORF">HID58_096371</name>
</gene>
<evidence type="ECO:0000313" key="10">
    <source>
        <dbReference type="Proteomes" id="UP000824890"/>
    </source>
</evidence>
<keyword evidence="4" id="KW-0294">Fucose metabolism</keyword>
<comment type="similarity">
    <text evidence="1">Belongs to the glycosyltransferase GT106 family.</text>
</comment>
<evidence type="ECO:0000256" key="5">
    <source>
        <dbReference type="ARBA" id="ARBA00023277"/>
    </source>
</evidence>
<dbReference type="EMBL" id="JAGKQM010000005">
    <property type="protein sequence ID" value="KAH0926757.1"/>
    <property type="molecule type" value="Genomic_DNA"/>
</dbReference>
<evidence type="ECO:0000256" key="4">
    <source>
        <dbReference type="ARBA" id="ARBA00023253"/>
    </source>
</evidence>
<evidence type="ECO:0000313" key="8">
    <source>
        <dbReference type="EMBL" id="KAH0849510.1"/>
    </source>
</evidence>
<keyword evidence="7" id="KW-0472">Membrane</keyword>
<feature type="transmembrane region" description="Helical" evidence="7">
    <location>
        <begin position="7"/>
        <end position="25"/>
    </location>
</feature>
<dbReference type="PANTHER" id="PTHR31288:SF5">
    <property type="entry name" value="PROTEIN MANNAN SYNTHESIS-RELATED 1"/>
    <property type="match status" value="1"/>
</dbReference>
<keyword evidence="5" id="KW-0119">Carbohydrate metabolism</keyword>
<keyword evidence="7" id="KW-0812">Transmembrane</keyword>
<dbReference type="PANTHER" id="PTHR31288">
    <property type="entry name" value="O-FUCOSYLTRANSFERASE FAMILY PROTEIN"/>
    <property type="match status" value="1"/>
</dbReference>
<sequence length="428" mass="47447">MGVDLRQVVAGILTITMFVMLGQMLHRDYFDSLQEKAQGDAHDIEFEGSRVSVKDSLVGGVEGSKGPWMDDTNDLNPCWPTLLSGPLIVVEEAVSSKGYVTFSLTNGPEYHISQITDAVMVAKHLGATLVLPDIRGSKPGDERNFEDIYDADKLIKSLKNVIKVVKQLPEEVSLRDIAIVKVPTRVTEDYIKENIDPIFKSKGNIRVATYFPSVNLRKSSQDGETDPVACLAMFGSLELQPELNAVVESMIERLRTHSRKSAGRFIAVDLRIDILEKKHCHSTGVVGSKTCYNAQEIAVFLRKLGFAGDTTIYLTQPRWDSSLNILKDIFPKTFTKEAIMPASKKSKYLESESSEYENVIDFYISSRSDVFVPAISGLFYANIVGKRIALGKPQVLVPAEISETSGLATDFISPYISKKNHLAYSCFC</sequence>
<keyword evidence="2" id="KW-0328">Glycosyltransferase</keyword>
<reference evidence="9 10" key="1">
    <citation type="submission" date="2021-05" db="EMBL/GenBank/DDBJ databases">
        <title>Genome Assembly of Synthetic Allotetraploid Brassica napus Reveals Homoeologous Exchanges between Subgenomes.</title>
        <authorList>
            <person name="Davis J.T."/>
        </authorList>
    </citation>
    <scope>NUCLEOTIDE SEQUENCE [LARGE SCALE GENOMIC DNA]</scope>
    <source>
        <strain evidence="10">cv. Da-Ae</strain>
        <tissue evidence="9">Seedling</tissue>
    </source>
</reference>
<dbReference type="Proteomes" id="UP000824890">
    <property type="component" value="Unassembled WGS sequence"/>
</dbReference>
<keyword evidence="10" id="KW-1185">Reference proteome</keyword>
<dbReference type="EMBL" id="JAGKQM010002451">
    <property type="protein sequence ID" value="KAH0849510.1"/>
    <property type="molecule type" value="Genomic_DNA"/>
</dbReference>
<dbReference type="Pfam" id="PF10250">
    <property type="entry name" value="O-FucT"/>
    <property type="match status" value="1"/>
</dbReference>
<comment type="caution">
    <text evidence="9">The sequence shown here is derived from an EMBL/GenBank/DDBJ whole genome shotgun (WGS) entry which is preliminary data.</text>
</comment>
<evidence type="ECO:0000256" key="6">
    <source>
        <dbReference type="ARBA" id="ARBA00030350"/>
    </source>
</evidence>
<evidence type="ECO:0000313" key="9">
    <source>
        <dbReference type="EMBL" id="KAH0926757.1"/>
    </source>
</evidence>
<name>A0ABQ8DBK1_BRANA</name>
<dbReference type="CDD" id="cd11299">
    <property type="entry name" value="O-FucT_plant"/>
    <property type="match status" value="1"/>
</dbReference>
<protein>
    <recommendedName>
        <fullName evidence="6">O-fucosyltransferase family protein</fullName>
    </recommendedName>
</protein>
<proteinExistence type="inferred from homology"/>
<dbReference type="InterPro" id="IPR019378">
    <property type="entry name" value="GDP-Fuc_O-FucTrfase"/>
</dbReference>
<keyword evidence="3" id="KW-0808">Transferase</keyword>
<evidence type="ECO:0000256" key="1">
    <source>
        <dbReference type="ARBA" id="ARBA00007737"/>
    </source>
</evidence>
<keyword evidence="7" id="KW-1133">Transmembrane helix</keyword>
<organism evidence="9 10">
    <name type="scientific">Brassica napus</name>
    <name type="common">Rape</name>
    <dbReference type="NCBI Taxonomy" id="3708"/>
    <lineage>
        <taxon>Eukaryota</taxon>
        <taxon>Viridiplantae</taxon>
        <taxon>Streptophyta</taxon>
        <taxon>Embryophyta</taxon>
        <taxon>Tracheophyta</taxon>
        <taxon>Spermatophyta</taxon>
        <taxon>Magnoliopsida</taxon>
        <taxon>eudicotyledons</taxon>
        <taxon>Gunneridae</taxon>
        <taxon>Pentapetalae</taxon>
        <taxon>rosids</taxon>
        <taxon>malvids</taxon>
        <taxon>Brassicales</taxon>
        <taxon>Brassicaceae</taxon>
        <taxon>Brassiceae</taxon>
        <taxon>Brassica</taxon>
    </lineage>
</organism>